<feature type="compositionally biased region" description="Gly residues" evidence="2">
    <location>
        <begin position="1204"/>
        <end position="1215"/>
    </location>
</feature>
<feature type="compositionally biased region" description="Gly residues" evidence="2">
    <location>
        <begin position="1168"/>
        <end position="1182"/>
    </location>
</feature>
<accession>A0ABQ6MIK0</accession>
<dbReference type="EMBL" id="BRYB01004194">
    <property type="protein sequence ID" value="GMI27169.1"/>
    <property type="molecule type" value="Genomic_DNA"/>
</dbReference>
<dbReference type="Proteomes" id="UP001165060">
    <property type="component" value="Unassembled WGS sequence"/>
</dbReference>
<feature type="coiled-coil region" evidence="1">
    <location>
        <begin position="737"/>
        <end position="804"/>
    </location>
</feature>
<reference evidence="3 4" key="1">
    <citation type="journal article" date="2023" name="Commun. Biol.">
        <title>Genome analysis of Parmales, the sister group of diatoms, reveals the evolutionary specialization of diatoms from phago-mixotrophs to photoautotrophs.</title>
        <authorList>
            <person name="Ban H."/>
            <person name="Sato S."/>
            <person name="Yoshikawa S."/>
            <person name="Yamada K."/>
            <person name="Nakamura Y."/>
            <person name="Ichinomiya M."/>
            <person name="Sato N."/>
            <person name="Blanc-Mathieu R."/>
            <person name="Endo H."/>
            <person name="Kuwata A."/>
            <person name="Ogata H."/>
        </authorList>
    </citation>
    <scope>NUCLEOTIDE SEQUENCE [LARGE SCALE GENOMIC DNA]</scope>
</reference>
<evidence type="ECO:0000256" key="1">
    <source>
        <dbReference type="SAM" id="Coils"/>
    </source>
</evidence>
<keyword evidence="1" id="KW-0175">Coiled coil</keyword>
<feature type="region of interest" description="Disordered" evidence="2">
    <location>
        <begin position="1307"/>
        <end position="1330"/>
    </location>
</feature>
<feature type="coiled-coil region" evidence="1">
    <location>
        <begin position="58"/>
        <end position="95"/>
    </location>
</feature>
<feature type="compositionally biased region" description="Low complexity" evidence="2">
    <location>
        <begin position="1085"/>
        <end position="1095"/>
    </location>
</feature>
<feature type="coiled-coil region" evidence="1">
    <location>
        <begin position="435"/>
        <end position="709"/>
    </location>
</feature>
<feature type="coiled-coil region" evidence="1">
    <location>
        <begin position="162"/>
        <end position="398"/>
    </location>
</feature>
<evidence type="ECO:0000313" key="4">
    <source>
        <dbReference type="Proteomes" id="UP001165060"/>
    </source>
</evidence>
<feature type="compositionally biased region" description="Basic and acidic residues" evidence="2">
    <location>
        <begin position="1229"/>
        <end position="1238"/>
    </location>
</feature>
<gene>
    <name evidence="3" type="ORF">TeGR_g10784</name>
</gene>
<organism evidence="3 4">
    <name type="scientific">Tetraparma gracilis</name>
    <dbReference type="NCBI Taxonomy" id="2962635"/>
    <lineage>
        <taxon>Eukaryota</taxon>
        <taxon>Sar</taxon>
        <taxon>Stramenopiles</taxon>
        <taxon>Ochrophyta</taxon>
        <taxon>Bolidophyceae</taxon>
        <taxon>Parmales</taxon>
        <taxon>Triparmaceae</taxon>
        <taxon>Tetraparma</taxon>
    </lineage>
</organism>
<keyword evidence="4" id="KW-1185">Reference proteome</keyword>
<proteinExistence type="predicted"/>
<evidence type="ECO:0000313" key="3">
    <source>
        <dbReference type="EMBL" id="GMI27169.1"/>
    </source>
</evidence>
<protein>
    <submittedName>
        <fullName evidence="3">Uncharacterized protein</fullName>
    </submittedName>
</protein>
<comment type="caution">
    <text evidence="3">The sequence shown here is derived from an EMBL/GenBank/DDBJ whole genome shotgun (WGS) entry which is preliminary data.</text>
</comment>
<evidence type="ECO:0000256" key="2">
    <source>
        <dbReference type="SAM" id="MobiDB-lite"/>
    </source>
</evidence>
<feature type="coiled-coil region" evidence="1">
    <location>
        <begin position="954"/>
        <end position="1016"/>
    </location>
</feature>
<feature type="region of interest" description="Disordered" evidence="2">
    <location>
        <begin position="1078"/>
        <end position="1258"/>
    </location>
</feature>
<sequence>MSNVPRDSNGREMNMRDLLIPGNVDASDLVEQMDRKDNLFSQIGDYISKVQAETGQNAQHVKKKLMELENTRERLEEAEKRLAEAARKGQQADAEAAQIRGYNESLRGDIEKLNAVVVAEKNLSGRQAQELSRWQETVDAMRSEMSGMAEAGKKVVLLQGANEELNGELVRARADNQEERDELRKSLKSMNAQLEQTILEKNEVSRHFWNLTEDTKTMKSDLEKFKSAAEEAGAKLKEVSDEQRSSSSMKDAKLESLHAQLEQTKSQIDQAVLQAANQKEIEMRNEFKDMLERMGGMQEAAEMSRDEISNLESERNEMIAALNRQKEETNRVNAVLREERKKSDSAALEIATLTQEHHTLQVNAKKATGAIGQGQDEITRLQEEAGRLRADLQIAKSQREEDAQLVAVAMSERDGIMGRYKSDMDQHRQTVESLRKSEQNAAKSVQDLVAKLENMKMENEALNHQVQHGSQGMQAELQQYKQVCEQLSKELETRLDQLNAERDRADAGEKEASAIRNEVKAKAEELQEREKSWARSYTKEKERLQSEYATIKMRCANLESEKMDFIKESEEMRKEIKETKSEKENALDGVRDKEKQLTEMERDVAKQKGEKIELLEELKAVNRREEETQNAVARREQELLSELEDAKSELKTTKKLSASQVMEFQGQSEALMKQIMKVQGELAGTQTQLAEATRKVESQEMLVAEAKGRIEEMQGGYMNEMGGAKREIERFKGSALLAAQEARKNKEELDAAKIELARVGGDSRSLRDGKREAENRVRETERQLRHLEEDLAKANDDSNRYRGKSVELDDELGKLQLTLREVQILNVDLKEKGVKETQGLKTELVKLNDIVRSQEEALEGGRRLVAENQTKYGQLQSTCNATINGLMAELKATEEALVRERERMSHDTEVLRNQVMETERDLDSNVSKYKSTITSLREESDRYRRAAYTLEAETNKLKVQLEGKKREVDRLAAEMEVSKDANRDSERRMAQLKDTVKAAQKEVERMRDEKKDYDLQKGVNDEHLGAANAALKSHVIHKDEEINKLKMRLKWTEEENASQVTLLNKEKQGLLMELGLQVGDDPKRGAGARAKAGGASTNNSPERSRVGGGGGSNENSPDRGPAGAYERHNKKQGQLEKNNRDNRRGKALSEVEQHLKDQEEYRNRMGEDGGGGRGGGGGGGGAPNWNGIKDQDDMLETPNWPPGNKGGGGQGGGGTRIATPPDAGSDHWQSTEDQKGFRPQDTTGSFYKEEPGDTTSSTINAAADYLAKKKQRDATKVAAEKNEKDLANNPYRFGDEENVEANVMMSQTGPASIGGGAGSPGATKFPSIGR</sequence>
<dbReference type="PANTHER" id="PTHR43941">
    <property type="entry name" value="STRUCTURAL MAINTENANCE OF CHROMOSOMES PROTEIN 2"/>
    <property type="match status" value="1"/>
</dbReference>
<feature type="compositionally biased region" description="Basic and acidic residues" evidence="2">
    <location>
        <begin position="1133"/>
        <end position="1167"/>
    </location>
</feature>
<name>A0ABQ6MIK0_9STRA</name>